<evidence type="ECO:0000313" key="3">
    <source>
        <dbReference type="Proteomes" id="UP001249851"/>
    </source>
</evidence>
<protein>
    <submittedName>
        <fullName evidence="2">Uncharacterized protein</fullName>
    </submittedName>
</protein>
<feature type="transmembrane region" description="Helical" evidence="1">
    <location>
        <begin position="128"/>
        <end position="151"/>
    </location>
</feature>
<gene>
    <name evidence="2" type="ORF">P5673_000829</name>
</gene>
<name>A0AAD9R7R9_ACRCE</name>
<organism evidence="2 3">
    <name type="scientific">Acropora cervicornis</name>
    <name type="common">Staghorn coral</name>
    <dbReference type="NCBI Taxonomy" id="6130"/>
    <lineage>
        <taxon>Eukaryota</taxon>
        <taxon>Metazoa</taxon>
        <taxon>Cnidaria</taxon>
        <taxon>Anthozoa</taxon>
        <taxon>Hexacorallia</taxon>
        <taxon>Scleractinia</taxon>
        <taxon>Astrocoeniina</taxon>
        <taxon>Acroporidae</taxon>
        <taxon>Acropora</taxon>
    </lineage>
</organism>
<keyword evidence="1" id="KW-1133">Transmembrane helix</keyword>
<sequence length="190" mass="21373">MLENSTPAFVMNHTSSSASWEIECTLSDEESRKDDATSKLNLWLARMGYIVCCCLLLFDRPKVRKDGAIWLSYGSIALTTAISISMVTLVVVYFMVLKVFRKAVVYSALVVASYDIAPKFNLRVKSSFSLFVIQGLTAPMQGFLNCIVYGWTRKSFREASETRAPLLDSADRSFFRSRRLLYGTASVRSL</sequence>
<dbReference type="AlphaFoldDB" id="A0AAD9R7R9"/>
<dbReference type="Proteomes" id="UP001249851">
    <property type="component" value="Unassembled WGS sequence"/>
</dbReference>
<keyword evidence="1" id="KW-0472">Membrane</keyword>
<evidence type="ECO:0000313" key="2">
    <source>
        <dbReference type="EMBL" id="KAK2574634.1"/>
    </source>
</evidence>
<accession>A0AAD9R7R9</accession>
<reference evidence="2" key="2">
    <citation type="journal article" date="2023" name="Science">
        <title>Genomic signatures of disease resistance in endangered staghorn corals.</title>
        <authorList>
            <person name="Vollmer S.V."/>
            <person name="Selwyn J.D."/>
            <person name="Despard B.A."/>
            <person name="Roesel C.L."/>
        </authorList>
    </citation>
    <scope>NUCLEOTIDE SEQUENCE</scope>
    <source>
        <strain evidence="2">K2</strain>
    </source>
</reference>
<feature type="transmembrane region" description="Helical" evidence="1">
    <location>
        <begin position="40"/>
        <end position="58"/>
    </location>
</feature>
<comment type="caution">
    <text evidence="2">The sequence shown here is derived from an EMBL/GenBank/DDBJ whole genome shotgun (WGS) entry which is preliminary data.</text>
</comment>
<feature type="transmembrane region" description="Helical" evidence="1">
    <location>
        <begin position="70"/>
        <end position="96"/>
    </location>
</feature>
<proteinExistence type="predicted"/>
<evidence type="ECO:0000256" key="1">
    <source>
        <dbReference type="SAM" id="Phobius"/>
    </source>
</evidence>
<keyword evidence="1" id="KW-0812">Transmembrane</keyword>
<dbReference type="EMBL" id="JARQWQ010000001">
    <property type="protein sequence ID" value="KAK2574634.1"/>
    <property type="molecule type" value="Genomic_DNA"/>
</dbReference>
<keyword evidence="3" id="KW-1185">Reference proteome</keyword>
<reference evidence="2" key="1">
    <citation type="journal article" date="2023" name="G3 (Bethesda)">
        <title>Whole genome assembly and annotation of the endangered Caribbean coral Acropora cervicornis.</title>
        <authorList>
            <person name="Selwyn J.D."/>
            <person name="Vollmer S.V."/>
        </authorList>
    </citation>
    <scope>NUCLEOTIDE SEQUENCE</scope>
    <source>
        <strain evidence="2">K2</strain>
    </source>
</reference>